<dbReference type="AlphaFoldDB" id="A0A9P5XQD9"/>
<dbReference type="OrthoDB" id="891726at2759"/>
<dbReference type="Proteomes" id="UP000807342">
    <property type="component" value="Unassembled WGS sequence"/>
</dbReference>
<sequence length="260" mass="29850">MPPTPPSTEWPIPKFLLRVDDLDHEGASLFFANVQPYDALREAVLWTFTILYTQETVPRKVKAIQLVLRNMPGVAHTFGTDTHKEIHFSLDWIKTNAHRARDEIMGVLTHEVVHCFQHDAQGTCPGGLIEGVADFVRFHAALSPPHWHHTAPSHTDRWDAGYEKTAYFLDWLNIRYGPSTTQTLNLAFRERRYHRRIFREITGRPLRKLWALYRASFSPNAQAGHAPDPPAESESEDEGYDRVSPIQAVLATPNRSFDYR</sequence>
<accession>A0A9P5XQD9</accession>
<evidence type="ECO:0000313" key="3">
    <source>
        <dbReference type="Proteomes" id="UP000807342"/>
    </source>
</evidence>
<keyword evidence="3" id="KW-1185">Reference proteome</keyword>
<protein>
    <submittedName>
        <fullName evidence="2">BSP-domain-containing protein</fullName>
    </submittedName>
</protein>
<evidence type="ECO:0000256" key="1">
    <source>
        <dbReference type="SAM" id="MobiDB-lite"/>
    </source>
</evidence>
<dbReference type="EMBL" id="MU151058">
    <property type="protein sequence ID" value="KAF9453896.1"/>
    <property type="molecule type" value="Genomic_DNA"/>
</dbReference>
<organism evidence="2 3">
    <name type="scientific">Macrolepiota fuliginosa MF-IS2</name>
    <dbReference type="NCBI Taxonomy" id="1400762"/>
    <lineage>
        <taxon>Eukaryota</taxon>
        <taxon>Fungi</taxon>
        <taxon>Dikarya</taxon>
        <taxon>Basidiomycota</taxon>
        <taxon>Agaricomycotina</taxon>
        <taxon>Agaricomycetes</taxon>
        <taxon>Agaricomycetidae</taxon>
        <taxon>Agaricales</taxon>
        <taxon>Agaricineae</taxon>
        <taxon>Agaricaceae</taxon>
        <taxon>Macrolepiota</taxon>
    </lineage>
</organism>
<comment type="caution">
    <text evidence="2">The sequence shown here is derived from an EMBL/GenBank/DDBJ whole genome shotgun (WGS) entry which is preliminary data.</text>
</comment>
<dbReference type="Pfam" id="PF04450">
    <property type="entry name" value="BSP"/>
    <property type="match status" value="1"/>
</dbReference>
<dbReference type="InterPro" id="IPR007541">
    <property type="entry name" value="Uncharacterised_BSP"/>
</dbReference>
<name>A0A9P5XQD9_9AGAR</name>
<gene>
    <name evidence="2" type="ORF">P691DRAFT_771182</name>
</gene>
<evidence type="ECO:0000313" key="2">
    <source>
        <dbReference type="EMBL" id="KAF9453896.1"/>
    </source>
</evidence>
<reference evidence="2" key="1">
    <citation type="submission" date="2020-11" db="EMBL/GenBank/DDBJ databases">
        <authorList>
            <consortium name="DOE Joint Genome Institute"/>
            <person name="Ahrendt S."/>
            <person name="Riley R."/>
            <person name="Andreopoulos W."/>
            <person name="Labutti K."/>
            <person name="Pangilinan J."/>
            <person name="Ruiz-Duenas F.J."/>
            <person name="Barrasa J.M."/>
            <person name="Sanchez-Garcia M."/>
            <person name="Camarero S."/>
            <person name="Miyauchi S."/>
            <person name="Serrano A."/>
            <person name="Linde D."/>
            <person name="Babiker R."/>
            <person name="Drula E."/>
            <person name="Ayuso-Fernandez I."/>
            <person name="Pacheco R."/>
            <person name="Padilla G."/>
            <person name="Ferreira P."/>
            <person name="Barriuso J."/>
            <person name="Kellner H."/>
            <person name="Castanera R."/>
            <person name="Alfaro M."/>
            <person name="Ramirez L."/>
            <person name="Pisabarro A.G."/>
            <person name="Kuo A."/>
            <person name="Tritt A."/>
            <person name="Lipzen A."/>
            <person name="He G."/>
            <person name="Yan M."/>
            <person name="Ng V."/>
            <person name="Cullen D."/>
            <person name="Martin F."/>
            <person name="Rosso M.-N."/>
            <person name="Henrissat B."/>
            <person name="Hibbett D."/>
            <person name="Martinez A.T."/>
            <person name="Grigoriev I.V."/>
        </authorList>
    </citation>
    <scope>NUCLEOTIDE SEQUENCE</scope>
    <source>
        <strain evidence="2">MF-IS2</strain>
    </source>
</reference>
<feature type="region of interest" description="Disordered" evidence="1">
    <location>
        <begin position="220"/>
        <end position="260"/>
    </location>
</feature>
<dbReference type="PANTHER" id="PTHR33321:SF12">
    <property type="entry name" value="PLANT BASIC SECRETORY PROTEIN (BSP) FAMILY PROTEIN"/>
    <property type="match status" value="1"/>
</dbReference>
<proteinExistence type="predicted"/>
<dbReference type="PANTHER" id="PTHR33321">
    <property type="match status" value="1"/>
</dbReference>